<gene>
    <name evidence="1" type="ORF">LTR36_008262</name>
</gene>
<sequence length="348" mass="38116">MVENTVDIVSDGDVLLGLSGLAGVKKPISLRASRHVLAMTSPVFKAVLASQESNKPFGSLATSTASPLHSSHQADDGDTMLLLCNILHLRNDKLPSRLPTESLYKLAVLAEKYKCAVAVSRAAAGWFDRLFSGSTTQVYIDMCMITEAALLLDEPTYFARFTERWIKAEPFGNDFAVPPSADTRMKSLSVELRKRRASALSDLRDDIDLLADPCSLAFSKTTEHYIDYAPGIVPDADDDGRIGSICHVGSGAGTTYLGALRDEHIWPALVWPATLGAIIEAIKDFRLPEYDDCDRCDSCEDVKMDFERAVLVVKMMQAVRLWGLCLDCFKAGGLNAGECRYEHSKLEA</sequence>
<evidence type="ECO:0000313" key="2">
    <source>
        <dbReference type="Proteomes" id="UP001324427"/>
    </source>
</evidence>
<accession>A0AAV9J8S7</accession>
<protein>
    <recommendedName>
        <fullName evidence="3">BTB domain-containing protein</fullName>
    </recommendedName>
</protein>
<proteinExistence type="predicted"/>
<comment type="caution">
    <text evidence="1">The sequence shown here is derived from an EMBL/GenBank/DDBJ whole genome shotgun (WGS) entry which is preliminary data.</text>
</comment>
<dbReference type="EMBL" id="JAVFHQ010000056">
    <property type="protein sequence ID" value="KAK4541188.1"/>
    <property type="molecule type" value="Genomic_DNA"/>
</dbReference>
<dbReference type="AlphaFoldDB" id="A0AAV9J8S7"/>
<name>A0AAV9J8S7_9PEZI</name>
<evidence type="ECO:0000313" key="1">
    <source>
        <dbReference type="EMBL" id="KAK4541188.1"/>
    </source>
</evidence>
<organism evidence="1 2">
    <name type="scientific">Oleoguttula mirabilis</name>
    <dbReference type="NCBI Taxonomy" id="1507867"/>
    <lineage>
        <taxon>Eukaryota</taxon>
        <taxon>Fungi</taxon>
        <taxon>Dikarya</taxon>
        <taxon>Ascomycota</taxon>
        <taxon>Pezizomycotina</taxon>
        <taxon>Dothideomycetes</taxon>
        <taxon>Dothideomycetidae</taxon>
        <taxon>Mycosphaerellales</taxon>
        <taxon>Teratosphaeriaceae</taxon>
        <taxon>Oleoguttula</taxon>
    </lineage>
</organism>
<dbReference type="Proteomes" id="UP001324427">
    <property type="component" value="Unassembled WGS sequence"/>
</dbReference>
<keyword evidence="2" id="KW-1185">Reference proteome</keyword>
<reference evidence="1 2" key="1">
    <citation type="submission" date="2021-11" db="EMBL/GenBank/DDBJ databases">
        <title>Black yeast isolated from Biological Soil Crust.</title>
        <authorList>
            <person name="Kurbessoian T."/>
        </authorList>
    </citation>
    <scope>NUCLEOTIDE SEQUENCE [LARGE SCALE GENOMIC DNA]</scope>
    <source>
        <strain evidence="1 2">CCFEE 5522</strain>
    </source>
</reference>
<evidence type="ECO:0008006" key="3">
    <source>
        <dbReference type="Google" id="ProtNLM"/>
    </source>
</evidence>